<dbReference type="SUPFAM" id="SSF51064">
    <property type="entry name" value="Head domain of nucleotide exchange factor GrpE"/>
    <property type="match status" value="1"/>
</dbReference>
<evidence type="ECO:0000256" key="5">
    <source>
        <dbReference type="RuleBase" id="RU004478"/>
    </source>
</evidence>
<dbReference type="Gene3D" id="3.90.20.20">
    <property type="match status" value="1"/>
</dbReference>
<dbReference type="EMBL" id="JAGEOK010000037">
    <property type="protein sequence ID" value="MBO2443853.1"/>
    <property type="molecule type" value="Genomic_DNA"/>
</dbReference>
<comment type="subcellular location">
    <subcellularLocation>
        <location evidence="3">Cytoplasm</location>
    </subcellularLocation>
</comment>
<keyword evidence="3" id="KW-0963">Cytoplasm</keyword>
<organism evidence="7 8">
    <name type="scientific">Actinomadura nitritigenes</name>
    <dbReference type="NCBI Taxonomy" id="134602"/>
    <lineage>
        <taxon>Bacteria</taxon>
        <taxon>Bacillati</taxon>
        <taxon>Actinomycetota</taxon>
        <taxon>Actinomycetes</taxon>
        <taxon>Streptosporangiales</taxon>
        <taxon>Thermomonosporaceae</taxon>
        <taxon>Actinomadura</taxon>
    </lineage>
</organism>
<dbReference type="PANTHER" id="PTHR21237">
    <property type="entry name" value="GRPE PROTEIN"/>
    <property type="match status" value="1"/>
</dbReference>
<name>A0ABS3RC93_9ACTN</name>
<comment type="function">
    <text evidence="3 4">Participates actively in the response to hyperosmotic and heat shock by preventing the aggregation of stress-denatured proteins, in association with DnaK and GrpE. It is the nucleotide exchange factor for DnaK and may function as a thermosensor. Unfolded proteins bind initially to DnaJ; upon interaction with the DnaJ-bound protein, DnaK hydrolyzes its bound ATP, resulting in the formation of a stable complex. GrpE releases ADP from DnaK; ATP binding to DnaK triggers the release of the substrate protein, thus completing the reaction cycle. Several rounds of ATP-dependent interactions between DnaJ, DnaK and GrpE are required for fully efficient folding.</text>
</comment>
<evidence type="ECO:0000256" key="3">
    <source>
        <dbReference type="HAMAP-Rule" id="MF_01151"/>
    </source>
</evidence>
<evidence type="ECO:0000313" key="8">
    <source>
        <dbReference type="Proteomes" id="UP000666915"/>
    </source>
</evidence>
<protein>
    <recommendedName>
        <fullName evidence="3 4">Protein GrpE</fullName>
    </recommendedName>
    <alternativeName>
        <fullName evidence="3">HSP-70 cofactor</fullName>
    </alternativeName>
</protein>
<dbReference type="Proteomes" id="UP000666915">
    <property type="component" value="Unassembled WGS sequence"/>
</dbReference>
<sequence length="176" mass="19726">MSSMPNSRPNDDARQQSQRPEGAEDLAARVAELEARVAELEDLRRRALADLDNTRKRMARDLERERQAQRDEVTVRWLPVVDDLERALQHASADPASLMEGVRGVYDRALATLRELGYSRRDDMGARFDPARHEAVAVRTHTGSPPGTVIEVHKPGYGDDEHQLRPALVSVAGKDQ</sequence>
<evidence type="ECO:0000256" key="6">
    <source>
        <dbReference type="SAM" id="MobiDB-lite"/>
    </source>
</evidence>
<feature type="region of interest" description="Disordered" evidence="6">
    <location>
        <begin position="1"/>
        <end position="25"/>
    </location>
</feature>
<accession>A0ABS3RC93</accession>
<evidence type="ECO:0000256" key="2">
    <source>
        <dbReference type="ARBA" id="ARBA00023186"/>
    </source>
</evidence>
<keyword evidence="8" id="KW-1185">Reference proteome</keyword>
<keyword evidence="3 4" id="KW-0346">Stress response</keyword>
<keyword evidence="2 3" id="KW-0143">Chaperone</keyword>
<dbReference type="PRINTS" id="PR00773">
    <property type="entry name" value="GRPEPROTEIN"/>
</dbReference>
<comment type="caution">
    <text evidence="7">The sequence shown here is derived from an EMBL/GenBank/DDBJ whole genome shotgun (WGS) entry which is preliminary data.</text>
</comment>
<dbReference type="Gene3D" id="2.30.22.10">
    <property type="entry name" value="Head domain of nucleotide exchange factor GrpE"/>
    <property type="match status" value="1"/>
</dbReference>
<dbReference type="PROSITE" id="PS01071">
    <property type="entry name" value="GRPE"/>
    <property type="match status" value="1"/>
</dbReference>
<proteinExistence type="inferred from homology"/>
<dbReference type="PANTHER" id="PTHR21237:SF23">
    <property type="entry name" value="GRPE PROTEIN HOMOLOG, MITOCHONDRIAL"/>
    <property type="match status" value="1"/>
</dbReference>
<evidence type="ECO:0000256" key="4">
    <source>
        <dbReference type="RuleBase" id="RU000639"/>
    </source>
</evidence>
<dbReference type="HAMAP" id="MF_01151">
    <property type="entry name" value="GrpE"/>
    <property type="match status" value="1"/>
</dbReference>
<dbReference type="SUPFAM" id="SSF58014">
    <property type="entry name" value="Coiled-coil domain of nucleotide exchange factor GrpE"/>
    <property type="match status" value="1"/>
</dbReference>
<gene>
    <name evidence="3" type="primary">grpE</name>
    <name evidence="7" type="ORF">J4557_40660</name>
</gene>
<dbReference type="CDD" id="cd00446">
    <property type="entry name" value="GrpE"/>
    <property type="match status" value="1"/>
</dbReference>
<reference evidence="7 8" key="1">
    <citation type="submission" date="2021-03" db="EMBL/GenBank/DDBJ databases">
        <authorList>
            <person name="Kanchanasin P."/>
            <person name="Saeng-In P."/>
            <person name="Phongsopitanun W."/>
            <person name="Yuki M."/>
            <person name="Kudo T."/>
            <person name="Ohkuma M."/>
            <person name="Tanasupawat S."/>
        </authorList>
    </citation>
    <scope>NUCLEOTIDE SEQUENCE [LARGE SCALE GENOMIC DNA]</scope>
    <source>
        <strain evidence="7 8">L46</strain>
    </source>
</reference>
<evidence type="ECO:0000256" key="1">
    <source>
        <dbReference type="ARBA" id="ARBA00009054"/>
    </source>
</evidence>
<dbReference type="InterPro" id="IPR009012">
    <property type="entry name" value="GrpE_head"/>
</dbReference>
<dbReference type="InterPro" id="IPR013805">
    <property type="entry name" value="GrpE_CC"/>
</dbReference>
<dbReference type="InterPro" id="IPR000740">
    <property type="entry name" value="GrpE"/>
</dbReference>
<comment type="subunit">
    <text evidence="3">Homodimer.</text>
</comment>
<dbReference type="Pfam" id="PF01025">
    <property type="entry name" value="GrpE"/>
    <property type="match status" value="1"/>
</dbReference>
<evidence type="ECO:0000313" key="7">
    <source>
        <dbReference type="EMBL" id="MBO2443853.1"/>
    </source>
</evidence>
<comment type="similarity">
    <text evidence="1 3 5">Belongs to the GrpE family.</text>
</comment>